<reference evidence="3" key="1">
    <citation type="journal article" date="2019" name="Int. J. Syst. Evol. Microbiol.">
        <title>The Global Catalogue of Microorganisms (GCM) 10K type strain sequencing project: providing services to taxonomists for standard genome sequencing and annotation.</title>
        <authorList>
            <consortium name="The Broad Institute Genomics Platform"/>
            <consortium name="The Broad Institute Genome Sequencing Center for Infectious Disease"/>
            <person name="Wu L."/>
            <person name="Ma J."/>
        </authorList>
    </citation>
    <scope>NUCLEOTIDE SEQUENCE [LARGE SCALE GENOMIC DNA]</scope>
    <source>
        <strain evidence="3">NBRC 106310</strain>
    </source>
</reference>
<proteinExistence type="predicted"/>
<protein>
    <submittedName>
        <fullName evidence="2">Uncharacterized protein</fullName>
    </submittedName>
</protein>
<keyword evidence="3" id="KW-1185">Reference proteome</keyword>
<name>A0ABN6X465_9MICO</name>
<gene>
    <name evidence="2" type="ORF">GCM10025863_21350</name>
</gene>
<dbReference type="EMBL" id="AP027728">
    <property type="protein sequence ID" value="BDZ39521.1"/>
    <property type="molecule type" value="Genomic_DNA"/>
</dbReference>
<keyword evidence="1" id="KW-1133">Transmembrane helix</keyword>
<evidence type="ECO:0000313" key="3">
    <source>
        <dbReference type="Proteomes" id="UP001321543"/>
    </source>
</evidence>
<evidence type="ECO:0000313" key="2">
    <source>
        <dbReference type="EMBL" id="BDZ39521.1"/>
    </source>
</evidence>
<accession>A0ABN6X465</accession>
<keyword evidence="1" id="KW-0472">Membrane</keyword>
<organism evidence="2 3">
    <name type="scientific">Microbacterium suwonense</name>
    <dbReference type="NCBI Taxonomy" id="683047"/>
    <lineage>
        <taxon>Bacteria</taxon>
        <taxon>Bacillati</taxon>
        <taxon>Actinomycetota</taxon>
        <taxon>Actinomycetes</taxon>
        <taxon>Micrococcales</taxon>
        <taxon>Microbacteriaceae</taxon>
        <taxon>Microbacterium</taxon>
    </lineage>
</organism>
<feature type="transmembrane region" description="Helical" evidence="1">
    <location>
        <begin position="29"/>
        <end position="49"/>
    </location>
</feature>
<dbReference type="Proteomes" id="UP001321543">
    <property type="component" value="Chromosome"/>
</dbReference>
<evidence type="ECO:0000256" key="1">
    <source>
        <dbReference type="SAM" id="Phobius"/>
    </source>
</evidence>
<sequence>MVAIGLASGLAAVLPGALVDSGLPLWAMWTLVGGLAVVSALAMLAAEWISPIYQANQAQPMH</sequence>
<keyword evidence="1" id="KW-0812">Transmembrane</keyword>